<sequence>MFLLTVRKKFIKELTVIGVVLTGLVAIVYHLFIPERYFLWFPAIPIFFYLFGLLYIAFFSFSYRLGLEKLAMTYLVCKVLKFILSAFVLIFYGFVIRHEVVAFIATFMFFYFAFLIFETRFFLRFEEKLKLRQKNKK</sequence>
<dbReference type="Proteomes" id="UP000283855">
    <property type="component" value="Unassembled WGS sequence"/>
</dbReference>
<dbReference type="EMBL" id="QSFT01000016">
    <property type="protein sequence ID" value="RHA75352.1"/>
    <property type="molecule type" value="Genomic_DNA"/>
</dbReference>
<protein>
    <submittedName>
        <fullName evidence="1">Uncharacterized protein</fullName>
    </submittedName>
</protein>
<dbReference type="RefSeq" id="WP_008140961.1">
    <property type="nucleotide sequence ID" value="NZ_CABJGD010000016.1"/>
</dbReference>
<comment type="caution">
    <text evidence="1">The sequence shown here is derived from an EMBL/GenBank/DDBJ whole genome shotgun (WGS) entry which is preliminary data.</text>
</comment>
<gene>
    <name evidence="1" type="ORF">DW921_08515</name>
</gene>
<name>A0A413SZ92_9BACT</name>
<dbReference type="GeneID" id="78404736"/>
<reference evidence="1 2" key="1">
    <citation type="submission" date="2018-08" db="EMBL/GenBank/DDBJ databases">
        <title>A genome reference for cultivated species of the human gut microbiota.</title>
        <authorList>
            <person name="Zou Y."/>
            <person name="Xue W."/>
            <person name="Luo G."/>
        </authorList>
    </citation>
    <scope>NUCLEOTIDE SEQUENCE [LARGE SCALE GENOMIC DNA]</scope>
    <source>
        <strain evidence="1 2">AM42-38</strain>
    </source>
</reference>
<accession>A0A413SZ92</accession>
<proteinExistence type="predicted"/>
<organism evidence="1 2">
    <name type="scientific">Phocaeicola coprophilus</name>
    <dbReference type="NCBI Taxonomy" id="387090"/>
    <lineage>
        <taxon>Bacteria</taxon>
        <taxon>Pseudomonadati</taxon>
        <taxon>Bacteroidota</taxon>
        <taxon>Bacteroidia</taxon>
        <taxon>Bacteroidales</taxon>
        <taxon>Bacteroidaceae</taxon>
        <taxon>Phocaeicola</taxon>
    </lineage>
</organism>
<evidence type="ECO:0000313" key="1">
    <source>
        <dbReference type="EMBL" id="RHA75352.1"/>
    </source>
</evidence>
<dbReference type="AlphaFoldDB" id="A0A413SZ92"/>
<evidence type="ECO:0000313" key="2">
    <source>
        <dbReference type="Proteomes" id="UP000283855"/>
    </source>
</evidence>